<dbReference type="SUPFAM" id="SSF52540">
    <property type="entry name" value="P-loop containing nucleoside triphosphate hydrolases"/>
    <property type="match status" value="1"/>
</dbReference>
<dbReference type="Pfam" id="PF13558">
    <property type="entry name" value="SbcC_Walker_B"/>
    <property type="match status" value="1"/>
</dbReference>
<dbReference type="InterPro" id="IPR038729">
    <property type="entry name" value="Rad50/SbcC_AAA"/>
</dbReference>
<dbReference type="EMBL" id="CP010537">
    <property type="protein sequence ID" value="AJG24747.1"/>
    <property type="molecule type" value="Genomic_DNA"/>
</dbReference>
<dbReference type="GO" id="GO:0016887">
    <property type="term" value="F:ATP hydrolysis activity"/>
    <property type="evidence" value="ECO:0007669"/>
    <property type="project" value="InterPro"/>
</dbReference>
<sequence length="1025" mass="109564">MRPLRLKLQAFGPFAASEEIDFTRLGERAFFLIHGPTGAGKTTLLDAICFALYGDTSGGERSAQDMRSANADPALRTEVTFEFSLGGQRYLATRSPAQERPKLRGEGTVKETPKAQLDVMGDAGWTSKASQPNKVDDFVRNLLGFDSSQFRQVIVLPQGRFRELLTADSKSRQAILERLFHTELYRRVEELLKGQAAGIRQEAERLRIEQTALLQQYQLASVDALREQAAGLQAQLAELRQRDVAARTALEVATLATRQGEQTDARLREQRDTETAHAALMAQRPEMEAQRQRLQAARRAMQVQPFEQHLGQAVQEHQQAQQALAAASARSAACAALSATAAAGLEAEAARAGERQAAQKQVTELEAMLPQAQRLGVLQQELAAAARQQAQAGAAHAGALQAQQQVTATLRQAEAGLAQAQEGARGLETIQLKLAGLAQQATTLDKYAATLAQCEQAGRQADVDQRAARQAATQQAASLARLRETEQAWRAGQAARLAAGLQDGQACAVCGSTAHPRLAQHVDALVSDEALDLAREAARLADQAAQGAASRAQGALLAATHRQEQLDELREAAGAVGMPEGAAQDPAAARQQLAGAIQALRQQQQAAQAAAGRCQLLATEVERQQAALTAAEAAIRAADAAAQDAGQRHAKLQGEWQAASAQVPPDRREPERLTAALAQARRDLAAREAALAAAQAADKQAGVGLAAALAAQAAAQASLATHATRQTQADTAFASALEQAGFVSREAYAEARMPGAQMEQAEAQVNRFDLDLAAAGDRRERAAIAARDLAPPDLAALRQAQADAAGALEALVRQQADLHRSRENLLQCQQRLDALASKGADIERSYAVLGRLAEVANGNNPRRMTFQRFVLATLLDEVLEAASLRLMRMSRNRYELQRVRQQGDQRTAGGLDLEVFDHDTGMARPANTLSGGEGFLASLSLALGLADVVQSRAGGIQLDTLFVDEGFGTLDPESLDFAIRTLIDLQHAGRLVGIISHVAELRERIDVRLEIRAGAGGSRAELQLP</sequence>
<keyword evidence="1" id="KW-0175">Coiled coil</keyword>
<feature type="domain" description="Rad50/SbcC-type AAA" evidence="2">
    <location>
        <begin position="5"/>
        <end position="213"/>
    </location>
</feature>
<organism evidence="3 4">
    <name type="scientific">Cupriavidus basilensis</name>
    <dbReference type="NCBI Taxonomy" id="68895"/>
    <lineage>
        <taxon>Bacteria</taxon>
        <taxon>Pseudomonadati</taxon>
        <taxon>Pseudomonadota</taxon>
        <taxon>Betaproteobacteria</taxon>
        <taxon>Burkholderiales</taxon>
        <taxon>Burkholderiaceae</taxon>
        <taxon>Cupriavidus</taxon>
    </lineage>
</organism>
<dbReference type="AlphaFoldDB" id="A0A0C4YFZ7"/>
<protein>
    <submittedName>
        <fullName evidence="3">Exonuclease SbcC</fullName>
    </submittedName>
</protein>
<keyword evidence="3" id="KW-0540">Nuclease</keyword>
<dbReference type="Proteomes" id="UP000031843">
    <property type="component" value="Chromosome secondary"/>
</dbReference>
<evidence type="ECO:0000259" key="2">
    <source>
        <dbReference type="Pfam" id="PF13476"/>
    </source>
</evidence>
<dbReference type="RefSeq" id="WP_043357063.1">
    <property type="nucleotide sequence ID" value="NZ_CP010537.1"/>
</dbReference>
<proteinExistence type="predicted"/>
<name>A0A0C4YFZ7_9BURK</name>
<evidence type="ECO:0000313" key="4">
    <source>
        <dbReference type="Proteomes" id="UP000031843"/>
    </source>
</evidence>
<dbReference type="Pfam" id="PF13476">
    <property type="entry name" value="AAA_23"/>
    <property type="match status" value="1"/>
</dbReference>
<dbReference type="GO" id="GO:0004527">
    <property type="term" value="F:exonuclease activity"/>
    <property type="evidence" value="ECO:0007669"/>
    <property type="project" value="UniProtKB-KW"/>
</dbReference>
<dbReference type="KEGG" id="cbw:RR42_s3166"/>
<dbReference type="Gene3D" id="3.40.50.300">
    <property type="entry name" value="P-loop containing nucleotide triphosphate hydrolases"/>
    <property type="match status" value="2"/>
</dbReference>
<keyword evidence="3" id="KW-0269">Exonuclease</keyword>
<dbReference type="OrthoDB" id="9795626at2"/>
<gene>
    <name evidence="3" type="ORF">RR42_s3166</name>
</gene>
<evidence type="ECO:0000256" key="1">
    <source>
        <dbReference type="SAM" id="Coils"/>
    </source>
</evidence>
<dbReference type="STRING" id="68895.RR42_s3166"/>
<dbReference type="InterPro" id="IPR027417">
    <property type="entry name" value="P-loop_NTPase"/>
</dbReference>
<keyword evidence="4" id="KW-1185">Reference proteome</keyword>
<dbReference type="PANTHER" id="PTHR32114">
    <property type="entry name" value="ABC TRANSPORTER ABCH.3"/>
    <property type="match status" value="1"/>
</dbReference>
<dbReference type="PANTHER" id="PTHR32114:SF2">
    <property type="entry name" value="ABC TRANSPORTER ABCH.3"/>
    <property type="match status" value="1"/>
</dbReference>
<feature type="coiled-coil region" evidence="1">
    <location>
        <begin position="590"/>
        <end position="641"/>
    </location>
</feature>
<evidence type="ECO:0000313" key="3">
    <source>
        <dbReference type="EMBL" id="AJG24747.1"/>
    </source>
</evidence>
<accession>A0A0C4YFZ7</accession>
<keyword evidence="3" id="KW-0378">Hydrolase</keyword>
<reference evidence="3 4" key="1">
    <citation type="journal article" date="2015" name="Genome Announc.">
        <title>Complete Genome Sequence of Cupriavidus basilensis 4G11, Isolated from the Oak Ridge Field Research Center Site.</title>
        <authorList>
            <person name="Ray J."/>
            <person name="Waters R.J."/>
            <person name="Skerker J.M."/>
            <person name="Kuehl J.V."/>
            <person name="Price M.N."/>
            <person name="Huang J."/>
            <person name="Chakraborty R."/>
            <person name="Arkin A.P."/>
            <person name="Deutschbauer A."/>
        </authorList>
    </citation>
    <scope>NUCLEOTIDE SEQUENCE [LARGE SCALE GENOMIC DNA]</scope>
    <source>
        <strain evidence="3">4G11</strain>
    </source>
</reference>
<dbReference type="GO" id="GO:0006302">
    <property type="term" value="P:double-strand break repair"/>
    <property type="evidence" value="ECO:0007669"/>
    <property type="project" value="InterPro"/>
</dbReference>